<evidence type="ECO:0000313" key="2">
    <source>
        <dbReference type="Proteomes" id="UP000255316"/>
    </source>
</evidence>
<evidence type="ECO:0000313" key="1">
    <source>
        <dbReference type="EMBL" id="STX34747.1"/>
    </source>
</evidence>
<proteinExistence type="predicted"/>
<accession>A0A378IHN8</accession>
<organism evidence="1 2">
    <name type="scientific">Legionella cincinnatiensis</name>
    <dbReference type="NCBI Taxonomy" id="28085"/>
    <lineage>
        <taxon>Bacteria</taxon>
        <taxon>Pseudomonadati</taxon>
        <taxon>Pseudomonadota</taxon>
        <taxon>Gammaproteobacteria</taxon>
        <taxon>Legionellales</taxon>
        <taxon>Legionellaceae</taxon>
        <taxon>Legionella</taxon>
    </lineage>
</organism>
<gene>
    <name evidence="1" type="ORF">NCTC12438_01351</name>
</gene>
<name>A0A378IHN8_9GAMM</name>
<reference evidence="1 2" key="1">
    <citation type="submission" date="2018-06" db="EMBL/GenBank/DDBJ databases">
        <authorList>
            <consortium name="Pathogen Informatics"/>
            <person name="Doyle S."/>
        </authorList>
    </citation>
    <scope>NUCLEOTIDE SEQUENCE [LARGE SCALE GENOMIC DNA]</scope>
    <source>
        <strain evidence="1 2">NCTC12438</strain>
    </source>
</reference>
<protein>
    <submittedName>
        <fullName evidence="1">Uncharacterized protein</fullName>
    </submittedName>
</protein>
<dbReference type="EMBL" id="UGNX01000001">
    <property type="protein sequence ID" value="STX34747.1"/>
    <property type="molecule type" value="Genomic_DNA"/>
</dbReference>
<sequence>MRIIAWIEERAVIDKILLHIEQKQKSQTPFYCSSDIRAPPVTIKKQLACHYN</sequence>
<dbReference type="Proteomes" id="UP000255316">
    <property type="component" value="Unassembled WGS sequence"/>
</dbReference>
<dbReference type="AlphaFoldDB" id="A0A378IHN8"/>